<protein>
    <submittedName>
        <fullName evidence="1">Uncharacterized protein</fullName>
    </submittedName>
</protein>
<evidence type="ECO:0000313" key="1">
    <source>
        <dbReference type="EMBL" id="QHT88235.1"/>
    </source>
</evidence>
<reference evidence="1" key="1">
    <citation type="journal article" date="2020" name="Nature">
        <title>Giant virus diversity and host interactions through global metagenomics.</title>
        <authorList>
            <person name="Schulz F."/>
            <person name="Roux S."/>
            <person name="Paez-Espino D."/>
            <person name="Jungbluth S."/>
            <person name="Walsh D.A."/>
            <person name="Denef V.J."/>
            <person name="McMahon K.D."/>
            <person name="Konstantinidis K.T."/>
            <person name="Eloe-Fadrosh E.A."/>
            <person name="Kyrpides N.C."/>
            <person name="Woyke T."/>
        </authorList>
    </citation>
    <scope>NUCLEOTIDE SEQUENCE</scope>
    <source>
        <strain evidence="1">GVMAG-M-3300023184-24</strain>
    </source>
</reference>
<dbReference type="AlphaFoldDB" id="A0A6C0I758"/>
<sequence>MSLTRANPILHNLDISKLYHRLLNTSYNNDCCYIDKYGRTCKNKCIDTSTFIIREYFCDNHIKKNIDDIIKINHLLYLFNHYDKYIQYEICETYTVLHKYNHNIMHKLNMNKMFRLLKDNRNYIVMTQPMIGIMHGLLFRYFQIGVYDMDLYKMNLGVIKTYKYKTIIQTNIQYKIDCMNCLIDLSNKNNNTIGIIFLNSNIADYNIFKIIESFI</sequence>
<dbReference type="EMBL" id="MN740113">
    <property type="protein sequence ID" value="QHT88235.1"/>
    <property type="molecule type" value="Genomic_DNA"/>
</dbReference>
<accession>A0A6C0I758</accession>
<organism evidence="1">
    <name type="scientific">viral metagenome</name>
    <dbReference type="NCBI Taxonomy" id="1070528"/>
    <lineage>
        <taxon>unclassified sequences</taxon>
        <taxon>metagenomes</taxon>
        <taxon>organismal metagenomes</taxon>
    </lineage>
</organism>
<proteinExistence type="predicted"/>
<name>A0A6C0I758_9ZZZZ</name>